<gene>
    <name evidence="1" type="ORF">UFOVP1290_524</name>
</gene>
<organism evidence="1">
    <name type="scientific">uncultured Caudovirales phage</name>
    <dbReference type="NCBI Taxonomy" id="2100421"/>
    <lineage>
        <taxon>Viruses</taxon>
        <taxon>Duplodnaviria</taxon>
        <taxon>Heunggongvirae</taxon>
        <taxon>Uroviricota</taxon>
        <taxon>Caudoviricetes</taxon>
        <taxon>Peduoviridae</taxon>
        <taxon>Maltschvirus</taxon>
        <taxon>Maltschvirus maltsch</taxon>
    </lineage>
</organism>
<accession>A0A6J5RY50</accession>
<evidence type="ECO:0000313" key="1">
    <source>
        <dbReference type="EMBL" id="CAB4197004.1"/>
    </source>
</evidence>
<name>A0A6J5RY50_9CAUD</name>
<sequence>MKNFDNIQQIIERIPNCIICQKPLKFSIINNTYHASENINFIMRDGLLVSQHRDIKSIINPIDNTISFNEPLIKKFRFSYQSYFYIKLSCRTCFVRTYYSVRQQTKKLHELFLYNENVKYTSPKNKIINIDYYYNHNLLDEISFKYNYKYIKGPKIDLTRIKNLKQLNNKIKTILTFS</sequence>
<protein>
    <submittedName>
        <fullName evidence="1">Uncharacterized protein</fullName>
    </submittedName>
</protein>
<dbReference type="EMBL" id="LR797252">
    <property type="protein sequence ID" value="CAB4197004.1"/>
    <property type="molecule type" value="Genomic_DNA"/>
</dbReference>
<reference evidence="1" key="1">
    <citation type="submission" date="2020-05" db="EMBL/GenBank/DDBJ databases">
        <authorList>
            <person name="Chiriac C."/>
            <person name="Salcher M."/>
            <person name="Ghai R."/>
            <person name="Kavagutti S V."/>
        </authorList>
    </citation>
    <scope>NUCLEOTIDE SEQUENCE</scope>
</reference>
<proteinExistence type="predicted"/>